<dbReference type="Proteomes" id="UP000006867">
    <property type="component" value="Chromosome"/>
</dbReference>
<protein>
    <recommendedName>
        <fullName evidence="2">Phosphoesterase</fullName>
        <ecNumber evidence="2">3.1.4.-</ecNumber>
    </recommendedName>
</protein>
<dbReference type="EC" id="3.1.4.-" evidence="2"/>
<dbReference type="GeneID" id="92917991"/>
<comment type="cofactor">
    <cofactor evidence="2">
        <name>a divalent metal cation</name>
        <dbReference type="ChEBI" id="CHEBI:60240"/>
    </cofactor>
</comment>
<dbReference type="RefSeq" id="WP_003325197.1">
    <property type="nucleotide sequence ID" value="NC_014639.1"/>
</dbReference>
<dbReference type="SUPFAM" id="SSF56300">
    <property type="entry name" value="Metallo-dependent phosphatases"/>
    <property type="match status" value="1"/>
</dbReference>
<gene>
    <name evidence="4" type="ordered locus">BATR1942_11940</name>
</gene>
<dbReference type="Pfam" id="PF12850">
    <property type="entry name" value="Metallophos_2"/>
    <property type="match status" value="1"/>
</dbReference>
<dbReference type="NCBIfam" id="TIGR00040">
    <property type="entry name" value="yfcE"/>
    <property type="match status" value="1"/>
</dbReference>
<feature type="domain" description="Calcineurin-like phosphoesterase" evidence="3">
    <location>
        <begin position="1"/>
        <end position="145"/>
    </location>
</feature>
<dbReference type="PANTHER" id="PTHR11124">
    <property type="entry name" value="VACUOLAR SORTING PROTEIN VPS29"/>
    <property type="match status" value="1"/>
</dbReference>
<evidence type="ECO:0000256" key="1">
    <source>
        <dbReference type="ARBA" id="ARBA00008950"/>
    </source>
</evidence>
<name>A0ABM5LZI2_BACA1</name>
<reference evidence="4 5" key="1">
    <citation type="journal article" date="2011" name="Front. Microbiol.">
        <title>Genomic signatures of strain selection and enhancement in Bacillus atrophaeus var. globigii, a historical biowarfare simulant.</title>
        <authorList>
            <person name="Gibbons H.S."/>
            <person name="Broomall S.M."/>
            <person name="McNew L.A."/>
            <person name="Daligault H."/>
            <person name="Chapman C."/>
            <person name="Bruce D."/>
            <person name="Karavis M."/>
            <person name="Krepps M."/>
            <person name="McGregor P.A."/>
            <person name="Hong C."/>
            <person name="Park K.H."/>
            <person name="Akmal A."/>
            <person name="Feldman A."/>
            <person name="Lin J.S."/>
            <person name="Chang W.E."/>
            <person name="Higgs B.W."/>
            <person name="Demirev P."/>
            <person name="Lindquist J."/>
            <person name="Liem A."/>
            <person name="Fochler E."/>
            <person name="Read T.D."/>
            <person name="Tapia R."/>
            <person name="Johnson S."/>
            <person name="Bishop-Lilly K.A."/>
            <person name="Detter C."/>
            <person name="Han C."/>
            <person name="Sozhamannan S."/>
            <person name="Rosenzweig C.N."/>
            <person name="Skowronski E.W."/>
        </authorList>
    </citation>
    <scope>NUCLEOTIDE SEQUENCE [LARGE SCALE GENOMIC DNA]</scope>
    <source>
        <strain evidence="4 5">1942</strain>
    </source>
</reference>
<dbReference type="InterPro" id="IPR041802">
    <property type="entry name" value="MPP_YfcE"/>
</dbReference>
<dbReference type="EMBL" id="CP002207">
    <property type="protein sequence ID" value="ADP33319.1"/>
    <property type="molecule type" value="Genomic_DNA"/>
</dbReference>
<dbReference type="Gene3D" id="3.60.21.10">
    <property type="match status" value="1"/>
</dbReference>
<keyword evidence="2" id="KW-0479">Metal-binding</keyword>
<accession>A0ABM5LZI2</accession>
<evidence type="ECO:0000256" key="2">
    <source>
        <dbReference type="RuleBase" id="RU362039"/>
    </source>
</evidence>
<dbReference type="InterPro" id="IPR024654">
    <property type="entry name" value="Calcineurin-like_PHP_lpxH"/>
</dbReference>
<evidence type="ECO:0000313" key="4">
    <source>
        <dbReference type="EMBL" id="ADP33319.1"/>
    </source>
</evidence>
<keyword evidence="5" id="KW-1185">Reference proteome</keyword>
<comment type="similarity">
    <text evidence="1 2">Belongs to the metallophosphoesterase superfamily. YfcE family.</text>
</comment>
<dbReference type="InterPro" id="IPR029052">
    <property type="entry name" value="Metallo-depent_PP-like"/>
</dbReference>
<proteinExistence type="inferred from homology"/>
<organism evidence="4 5">
    <name type="scientific">Bacillus atrophaeus (strain 1942)</name>
    <dbReference type="NCBI Taxonomy" id="720555"/>
    <lineage>
        <taxon>Bacteria</taxon>
        <taxon>Bacillati</taxon>
        <taxon>Bacillota</taxon>
        <taxon>Bacilli</taxon>
        <taxon>Bacillales</taxon>
        <taxon>Bacillaceae</taxon>
        <taxon>Bacillus</taxon>
    </lineage>
</organism>
<dbReference type="InterPro" id="IPR000979">
    <property type="entry name" value="Phosphodiesterase_MJ0936/Vps29"/>
</dbReference>
<dbReference type="CDD" id="cd00841">
    <property type="entry name" value="MPP_YfcE"/>
    <property type="match status" value="1"/>
</dbReference>
<evidence type="ECO:0000259" key="3">
    <source>
        <dbReference type="Pfam" id="PF12850"/>
    </source>
</evidence>
<sequence length="171" mass="18997">MKVLIISDSHGLEEELNMIAKRHEKEVDLMIHCGDSELESENPALGPFSVVKGNCDFTGNFEEELILSAGSKRILVVHGHLHGIKQSLLTVYYRAEELGADIICFGHSHIAGSEMLRGKLMINPGSIRLPRVRNVKSYAILTLAENEATVTFYDQTGQEITGLQSHFTFET</sequence>
<evidence type="ECO:0000313" key="5">
    <source>
        <dbReference type="Proteomes" id="UP000006867"/>
    </source>
</evidence>